<evidence type="ECO:0000256" key="1">
    <source>
        <dbReference type="ARBA" id="ARBA00004613"/>
    </source>
</evidence>
<gene>
    <name evidence="6" type="ORF">OG560_26465</name>
</gene>
<evidence type="ECO:0000256" key="4">
    <source>
        <dbReference type="SAM" id="MobiDB-lite"/>
    </source>
</evidence>
<dbReference type="Proteomes" id="UP001622496">
    <property type="component" value="Chromosome"/>
</dbReference>
<reference evidence="6 7" key="1">
    <citation type="submission" date="2022-10" db="EMBL/GenBank/DDBJ databases">
        <title>The complete genomes of actinobacterial strains from the NBC collection.</title>
        <authorList>
            <person name="Joergensen T.S."/>
            <person name="Alvarez Arevalo M."/>
            <person name="Sterndorff E.B."/>
            <person name="Faurdal D."/>
            <person name="Vuksanovic O."/>
            <person name="Mourched A.-S."/>
            <person name="Charusanti P."/>
            <person name="Shaw S."/>
            <person name="Blin K."/>
            <person name="Weber T."/>
        </authorList>
    </citation>
    <scope>NUCLEOTIDE SEQUENCE [LARGE SCALE GENOMIC DNA]</scope>
    <source>
        <strain evidence="6 7">NBC_00185</strain>
    </source>
</reference>
<organism evidence="6 7">
    <name type="scientific">[Kitasatospora] papulosa</name>
    <dbReference type="NCBI Taxonomy" id="1464011"/>
    <lineage>
        <taxon>Bacteria</taxon>
        <taxon>Bacillati</taxon>
        <taxon>Actinomycetota</taxon>
        <taxon>Actinomycetes</taxon>
        <taxon>Kitasatosporales</taxon>
        <taxon>Streptomycetaceae</taxon>
        <taxon>Streptomyces</taxon>
    </lineage>
</organism>
<dbReference type="RefSeq" id="WP_015579174.1">
    <property type="nucleotide sequence ID" value="NZ_CP108135.1"/>
</dbReference>
<protein>
    <submittedName>
        <fullName evidence="6">DNRLRE domain-containing protein</fullName>
    </submittedName>
</protein>
<comment type="subcellular location">
    <subcellularLocation>
        <location evidence="1">Secreted</location>
    </subcellularLocation>
</comment>
<dbReference type="InterPro" id="IPR055372">
    <property type="entry name" value="CBM96"/>
</dbReference>
<keyword evidence="7" id="KW-1185">Reference proteome</keyword>
<dbReference type="NCBIfam" id="NF033679">
    <property type="entry name" value="DNRLRE_dom"/>
    <property type="match status" value="1"/>
</dbReference>
<evidence type="ECO:0000256" key="3">
    <source>
        <dbReference type="ARBA" id="ARBA00022729"/>
    </source>
</evidence>
<dbReference type="GeneID" id="95062881"/>
<proteinExistence type="predicted"/>
<keyword evidence="3" id="KW-0732">Signal</keyword>
<name>A0ABZ1KCY3_9ACTN</name>
<evidence type="ECO:0000313" key="6">
    <source>
        <dbReference type="EMBL" id="WTP68776.1"/>
    </source>
</evidence>
<feature type="domain" description="Carbohydrate-binding module family 96" evidence="5">
    <location>
        <begin position="29"/>
        <end position="144"/>
    </location>
</feature>
<evidence type="ECO:0000259" key="5">
    <source>
        <dbReference type="Pfam" id="PF24517"/>
    </source>
</evidence>
<evidence type="ECO:0000256" key="2">
    <source>
        <dbReference type="ARBA" id="ARBA00022525"/>
    </source>
</evidence>
<evidence type="ECO:0000313" key="7">
    <source>
        <dbReference type="Proteomes" id="UP001622496"/>
    </source>
</evidence>
<dbReference type="EMBL" id="CP108135">
    <property type="protein sequence ID" value="WTP68776.1"/>
    <property type="molecule type" value="Genomic_DNA"/>
</dbReference>
<sequence>MNRPGRLGHTRAGFPASAHRSCPLFTPPPAPAGRVLRSARLTFRTSSDSTAGSADSHSIVPVTGAWTESAVTYSTRPTLSTSVPGTITGASAVSTDHSADLDATALDGALGSVTSLALTSSGTDSLRIWSSEATAACRPQLVLTFGDE</sequence>
<feature type="region of interest" description="Disordered" evidence="4">
    <location>
        <begin position="1"/>
        <end position="31"/>
    </location>
</feature>
<keyword evidence="2" id="KW-0964">Secreted</keyword>
<accession>A0ABZ1KCY3</accession>
<dbReference type="Pfam" id="PF24517">
    <property type="entry name" value="CBM96"/>
    <property type="match status" value="1"/>
</dbReference>